<feature type="region of interest" description="Disordered" evidence="1">
    <location>
        <begin position="1"/>
        <end position="21"/>
    </location>
</feature>
<organism evidence="2">
    <name type="scientific">Rhizophora mucronata</name>
    <name type="common">Asiatic mangrove</name>
    <dbReference type="NCBI Taxonomy" id="61149"/>
    <lineage>
        <taxon>Eukaryota</taxon>
        <taxon>Viridiplantae</taxon>
        <taxon>Streptophyta</taxon>
        <taxon>Embryophyta</taxon>
        <taxon>Tracheophyta</taxon>
        <taxon>Spermatophyta</taxon>
        <taxon>Magnoliopsida</taxon>
        <taxon>eudicotyledons</taxon>
        <taxon>Gunneridae</taxon>
        <taxon>Pentapetalae</taxon>
        <taxon>rosids</taxon>
        <taxon>fabids</taxon>
        <taxon>Malpighiales</taxon>
        <taxon>Rhizophoraceae</taxon>
        <taxon>Rhizophora</taxon>
    </lineage>
</organism>
<name>A0A2P2P5W6_RHIMU</name>
<reference evidence="2" key="1">
    <citation type="submission" date="2018-02" db="EMBL/GenBank/DDBJ databases">
        <title>Rhizophora mucronata_Transcriptome.</title>
        <authorList>
            <person name="Meera S.P."/>
            <person name="Sreeshan A."/>
            <person name="Augustine A."/>
        </authorList>
    </citation>
    <scope>NUCLEOTIDE SEQUENCE</scope>
    <source>
        <tissue evidence="2">Leaf</tissue>
    </source>
</reference>
<dbReference type="EMBL" id="GGEC01069671">
    <property type="protein sequence ID" value="MBX50155.1"/>
    <property type="molecule type" value="Transcribed_RNA"/>
</dbReference>
<proteinExistence type="predicted"/>
<evidence type="ECO:0000256" key="1">
    <source>
        <dbReference type="SAM" id="MobiDB-lite"/>
    </source>
</evidence>
<accession>A0A2P2P5W6</accession>
<sequence>MASGQTILGDKNNGIYHEKLT</sequence>
<protein>
    <submittedName>
        <fullName evidence="2">Uncharacterized protein</fullName>
    </submittedName>
</protein>
<evidence type="ECO:0000313" key="2">
    <source>
        <dbReference type="EMBL" id="MBX50155.1"/>
    </source>
</evidence>
<dbReference type="AlphaFoldDB" id="A0A2P2P5W6"/>